<evidence type="ECO:0000259" key="4">
    <source>
        <dbReference type="PROSITE" id="PS51532"/>
    </source>
</evidence>
<dbReference type="Proteomes" id="UP001168146">
    <property type="component" value="Unassembled WGS sequence"/>
</dbReference>
<dbReference type="SUPFAM" id="SSF54695">
    <property type="entry name" value="POZ domain"/>
    <property type="match status" value="1"/>
</dbReference>
<name>A0AAN6K5I1_9PEZI</name>
<protein>
    <recommendedName>
        <fullName evidence="8">BTB domain-containing protein</fullName>
    </recommendedName>
</protein>
<dbReference type="InterPro" id="IPR011333">
    <property type="entry name" value="SKP1/BTB/POZ_sf"/>
</dbReference>
<proteinExistence type="inferred from homology"/>
<dbReference type="SUPFAM" id="SSF49785">
    <property type="entry name" value="Galactose-binding domain-like"/>
    <property type="match status" value="1"/>
</dbReference>
<dbReference type="GO" id="GO:0005737">
    <property type="term" value="C:cytoplasm"/>
    <property type="evidence" value="ECO:0007669"/>
    <property type="project" value="UniProtKB-ARBA"/>
</dbReference>
<accession>A0AAN6K5I1</accession>
<dbReference type="CDD" id="cd18186">
    <property type="entry name" value="BTB_POZ_ZBTB_KLHL-like"/>
    <property type="match status" value="1"/>
</dbReference>
<dbReference type="Proteomes" id="UP001175353">
    <property type="component" value="Unassembled WGS sequence"/>
</dbReference>
<dbReference type="InterPro" id="IPR045099">
    <property type="entry name" value="PITH1-like"/>
</dbReference>
<organism evidence="6 7">
    <name type="scientific">Friedmanniomyces endolithicus</name>
    <dbReference type="NCBI Taxonomy" id="329885"/>
    <lineage>
        <taxon>Eukaryota</taxon>
        <taxon>Fungi</taxon>
        <taxon>Dikarya</taxon>
        <taxon>Ascomycota</taxon>
        <taxon>Pezizomycotina</taxon>
        <taxon>Dothideomycetes</taxon>
        <taxon>Dothideomycetidae</taxon>
        <taxon>Mycosphaerellales</taxon>
        <taxon>Teratosphaeriaceae</taxon>
        <taxon>Friedmanniomyces</taxon>
    </lineage>
</organism>
<evidence type="ECO:0008006" key="8">
    <source>
        <dbReference type="Google" id="ProtNLM"/>
    </source>
</evidence>
<evidence type="ECO:0000313" key="5">
    <source>
        <dbReference type="EMBL" id="KAK0306910.1"/>
    </source>
</evidence>
<evidence type="ECO:0000256" key="1">
    <source>
        <dbReference type="ARBA" id="ARBA00025788"/>
    </source>
</evidence>
<dbReference type="EMBL" id="JAUJLE010000237">
    <property type="protein sequence ID" value="KAK0965924.1"/>
    <property type="molecule type" value="Genomic_DNA"/>
</dbReference>
<dbReference type="EMBL" id="JASUXU010000100">
    <property type="protein sequence ID" value="KAK0306910.1"/>
    <property type="molecule type" value="Genomic_DNA"/>
</dbReference>
<reference evidence="6" key="2">
    <citation type="submission" date="2023-06" db="EMBL/GenBank/DDBJ databases">
        <title>Black Yeasts Isolated from many extreme environments.</title>
        <authorList>
            <person name="Coleine C."/>
            <person name="Stajich J.E."/>
            <person name="Selbmann L."/>
        </authorList>
    </citation>
    <scope>NUCLEOTIDE SEQUENCE</scope>
    <source>
        <strain evidence="6">CCFEE 5200</strain>
    </source>
</reference>
<dbReference type="InterPro" id="IPR010400">
    <property type="entry name" value="PITH_dom"/>
</dbReference>
<dbReference type="Gene3D" id="2.60.120.470">
    <property type="entry name" value="PITH domain"/>
    <property type="match status" value="1"/>
</dbReference>
<dbReference type="Pfam" id="PF06201">
    <property type="entry name" value="PITH"/>
    <property type="match status" value="1"/>
</dbReference>
<dbReference type="InterPro" id="IPR037047">
    <property type="entry name" value="PITH_dom_sf"/>
</dbReference>
<dbReference type="PANTHER" id="PTHR12175">
    <property type="entry name" value="AD039 HT014 THIOREDOXIN FAMILY TRP26"/>
    <property type="match status" value="1"/>
</dbReference>
<evidence type="ECO:0000256" key="2">
    <source>
        <dbReference type="SAM" id="MobiDB-lite"/>
    </source>
</evidence>
<comment type="similarity">
    <text evidence="1">Belongs to the PITHD1 family.</text>
</comment>
<keyword evidence="7" id="KW-1185">Reference proteome</keyword>
<dbReference type="PROSITE" id="PS50097">
    <property type="entry name" value="BTB"/>
    <property type="match status" value="1"/>
</dbReference>
<evidence type="ECO:0000259" key="3">
    <source>
        <dbReference type="PROSITE" id="PS50097"/>
    </source>
</evidence>
<feature type="domain" description="BTB" evidence="3">
    <location>
        <begin position="236"/>
        <end position="303"/>
    </location>
</feature>
<dbReference type="Pfam" id="PF00651">
    <property type="entry name" value="BTB"/>
    <property type="match status" value="1"/>
</dbReference>
<evidence type="ECO:0000313" key="7">
    <source>
        <dbReference type="Proteomes" id="UP001175353"/>
    </source>
</evidence>
<evidence type="ECO:0000313" key="6">
    <source>
        <dbReference type="EMBL" id="KAK0965924.1"/>
    </source>
</evidence>
<sequence>MSHCHDEHGHHGHDHSEGAAHDHTDDITPALQNHIYEQIDFSATNTLNEAEPRSGSRVVQKTWTERLDQEPELSSDADEQLLMHVPTSFTAQIRLHSILIRTSTTSSAPQTLKLFLNRDDLDFSTASALPATQTLELAQSNEVQEVPVKRALFNTVRSLDLFFEDNWGQGEEDVTRVSYIGFKGEWMKLSREPVNFLYEAAANPADHKMVSDVGVRLGSGIGGAGGPDGLAAGDTVEVVVGAEKRTFHVHETLLRSRSAFFEAALSKEWKEGQARKVELLDDDVRAFEGYSRWLYTGKLAVVKSDRRTDYELLAMLCGFGEKIIDHRFQNCVLDAIVAGTRINVPKATGGVHKEFPGQNTVDRVYKATPKGSPARRLVLDMYTLKGNENWIRPGEKFSHEFLLDLVSALLKSRVVREDVEDKHKELGTGTPCSYHKHSNGETCAGKKT</sequence>
<feature type="domain" description="PITH" evidence="4">
    <location>
        <begin position="24"/>
        <end position="202"/>
    </location>
</feature>
<dbReference type="Gene3D" id="3.30.710.10">
    <property type="entry name" value="Potassium Channel Kv1.1, Chain A"/>
    <property type="match status" value="1"/>
</dbReference>
<dbReference type="PANTHER" id="PTHR12175:SF1">
    <property type="entry name" value="PITH DOMAIN-CONTAINING PROTEIN 1"/>
    <property type="match status" value="1"/>
</dbReference>
<reference evidence="5" key="1">
    <citation type="submission" date="2021-12" db="EMBL/GenBank/DDBJ databases">
        <title>Black yeast isolated from Biological Soil Crust.</title>
        <authorList>
            <person name="Kurbessoian T."/>
        </authorList>
    </citation>
    <scope>NUCLEOTIDE SEQUENCE</scope>
    <source>
        <strain evidence="5">CCFEE 5208</strain>
    </source>
</reference>
<dbReference type="AlphaFoldDB" id="A0AAN6K5I1"/>
<dbReference type="InterPro" id="IPR008979">
    <property type="entry name" value="Galactose-bd-like_sf"/>
</dbReference>
<dbReference type="InterPro" id="IPR000210">
    <property type="entry name" value="BTB/POZ_dom"/>
</dbReference>
<feature type="region of interest" description="Disordered" evidence="2">
    <location>
        <begin position="427"/>
        <end position="448"/>
    </location>
</feature>
<dbReference type="PROSITE" id="PS51532">
    <property type="entry name" value="PITH"/>
    <property type="match status" value="1"/>
</dbReference>
<comment type="caution">
    <text evidence="6">The sequence shown here is derived from an EMBL/GenBank/DDBJ whole genome shotgun (WGS) entry which is preliminary data.</text>
</comment>
<dbReference type="GO" id="GO:0005634">
    <property type="term" value="C:nucleus"/>
    <property type="evidence" value="ECO:0007669"/>
    <property type="project" value="TreeGrafter"/>
</dbReference>
<feature type="region of interest" description="Disordered" evidence="2">
    <location>
        <begin position="1"/>
        <end position="25"/>
    </location>
</feature>
<gene>
    <name evidence="5" type="ORF">LTR82_016237</name>
    <name evidence="6" type="ORF">LTR91_017777</name>
</gene>